<organism evidence="4 5">
    <name type="scientific">Cellulomonas chitinilytica</name>
    <dbReference type="NCBI Taxonomy" id="398759"/>
    <lineage>
        <taxon>Bacteria</taxon>
        <taxon>Bacillati</taxon>
        <taxon>Actinomycetota</taxon>
        <taxon>Actinomycetes</taxon>
        <taxon>Micrococcales</taxon>
        <taxon>Cellulomonadaceae</taxon>
        <taxon>Cellulomonas</taxon>
    </lineage>
</organism>
<keyword evidence="2" id="KW-0813">Transport</keyword>
<dbReference type="Gene3D" id="1.10.1760.20">
    <property type="match status" value="1"/>
</dbReference>
<keyword evidence="2 3" id="KW-0472">Membrane</keyword>
<keyword evidence="3" id="KW-1133">Transmembrane helix</keyword>
<feature type="transmembrane region" description="Helical" evidence="3">
    <location>
        <begin position="89"/>
        <end position="112"/>
    </location>
</feature>
<keyword evidence="3" id="KW-0812">Transmembrane</keyword>
<dbReference type="EMBL" id="BONK01000005">
    <property type="protein sequence ID" value="GIG20949.1"/>
    <property type="molecule type" value="Genomic_DNA"/>
</dbReference>
<dbReference type="RefSeq" id="WP_203751308.1">
    <property type="nucleotide sequence ID" value="NZ_BONK01000005.1"/>
</dbReference>
<gene>
    <name evidence="4" type="ORF">Cch01nite_16730</name>
</gene>
<evidence type="ECO:0000256" key="3">
    <source>
        <dbReference type="SAM" id="Phobius"/>
    </source>
</evidence>
<dbReference type="PANTHER" id="PTHR34295">
    <property type="entry name" value="BIOTIN TRANSPORTER BIOY"/>
    <property type="match status" value="1"/>
</dbReference>
<proteinExistence type="inferred from homology"/>
<dbReference type="AlphaFoldDB" id="A0A919U2B0"/>
<dbReference type="PANTHER" id="PTHR34295:SF1">
    <property type="entry name" value="BIOTIN TRANSPORTER BIOY"/>
    <property type="match status" value="1"/>
</dbReference>
<dbReference type="GO" id="GO:0015225">
    <property type="term" value="F:biotin transmembrane transporter activity"/>
    <property type="evidence" value="ECO:0007669"/>
    <property type="project" value="UniProtKB-UniRule"/>
</dbReference>
<name>A0A919U2B0_9CELL</name>
<accession>A0A919U2B0</accession>
<feature type="transmembrane region" description="Helical" evidence="3">
    <location>
        <begin position="64"/>
        <end position="82"/>
    </location>
</feature>
<dbReference type="InterPro" id="IPR003784">
    <property type="entry name" value="BioY"/>
</dbReference>
<feature type="transmembrane region" description="Helical" evidence="3">
    <location>
        <begin position="39"/>
        <end position="58"/>
    </location>
</feature>
<comment type="caution">
    <text evidence="4">The sequence shown here is derived from an EMBL/GenBank/DDBJ whole genome shotgun (WGS) entry which is preliminary data.</text>
</comment>
<feature type="transmembrane region" description="Helical" evidence="3">
    <location>
        <begin position="193"/>
        <end position="210"/>
    </location>
</feature>
<feature type="transmembrane region" description="Helical" evidence="3">
    <location>
        <begin position="118"/>
        <end position="139"/>
    </location>
</feature>
<feature type="transmembrane region" description="Helical" evidence="3">
    <location>
        <begin position="151"/>
        <end position="173"/>
    </location>
</feature>
<comment type="similarity">
    <text evidence="1 2">Belongs to the BioY family.</text>
</comment>
<protein>
    <recommendedName>
        <fullName evidence="2">Biotin transporter</fullName>
    </recommendedName>
</protein>
<sequence>MSSAPEHEIIALTTPDDAPDAAIATAPAPVARRSVATDVALIATFAAFIAVCAIVPAIPTGTPVPITLQTFGVVLAGLVLGWKRGALAVLLYLAVGLAGLPVFAEGTGGVAVLSKPSVGYLLAFPFAAALAGYLAGYALRLPTAWRYVGLFLSGLVASILTIHVGGIVGLHLTLGLSYSEAFVFDLKYWPGDIAKNLLAAGVALAVFRAYPDLLRTRR</sequence>
<dbReference type="PIRSF" id="PIRSF016661">
    <property type="entry name" value="BioY"/>
    <property type="match status" value="1"/>
</dbReference>
<evidence type="ECO:0000256" key="2">
    <source>
        <dbReference type="PIRNR" id="PIRNR016661"/>
    </source>
</evidence>
<dbReference type="GO" id="GO:0005886">
    <property type="term" value="C:plasma membrane"/>
    <property type="evidence" value="ECO:0007669"/>
    <property type="project" value="UniProtKB-SubCell"/>
</dbReference>
<reference evidence="4" key="1">
    <citation type="submission" date="2021-01" db="EMBL/GenBank/DDBJ databases">
        <title>Whole genome shotgun sequence of Cellulomonas chitinilytica NBRC 110799.</title>
        <authorList>
            <person name="Komaki H."/>
            <person name="Tamura T."/>
        </authorList>
    </citation>
    <scope>NUCLEOTIDE SEQUENCE</scope>
    <source>
        <strain evidence="4">NBRC 110799</strain>
    </source>
</reference>
<evidence type="ECO:0000256" key="1">
    <source>
        <dbReference type="ARBA" id="ARBA00010692"/>
    </source>
</evidence>
<dbReference type="Pfam" id="PF02632">
    <property type="entry name" value="BioY"/>
    <property type="match status" value="1"/>
</dbReference>
<evidence type="ECO:0000313" key="4">
    <source>
        <dbReference type="EMBL" id="GIG20949.1"/>
    </source>
</evidence>
<keyword evidence="5" id="KW-1185">Reference proteome</keyword>
<comment type="subcellular location">
    <subcellularLocation>
        <location evidence="2">Cell membrane</location>
        <topology evidence="2">Multi-pass membrane protein</topology>
    </subcellularLocation>
</comment>
<evidence type="ECO:0000313" key="5">
    <source>
        <dbReference type="Proteomes" id="UP000632740"/>
    </source>
</evidence>
<dbReference type="Proteomes" id="UP000632740">
    <property type="component" value="Unassembled WGS sequence"/>
</dbReference>
<keyword evidence="2" id="KW-1003">Cell membrane</keyword>